<keyword evidence="2" id="KW-0813">Transport</keyword>
<dbReference type="GO" id="GO:0015658">
    <property type="term" value="F:branched-chain amino acid transmembrane transporter activity"/>
    <property type="evidence" value="ECO:0007669"/>
    <property type="project" value="TreeGrafter"/>
</dbReference>
<dbReference type="InterPro" id="IPR003593">
    <property type="entry name" value="AAA+_ATPase"/>
</dbReference>
<dbReference type="PANTHER" id="PTHR43820">
    <property type="entry name" value="HIGH-AFFINITY BRANCHED-CHAIN AMINO ACID TRANSPORT ATP-BINDING PROTEIN LIVF"/>
    <property type="match status" value="1"/>
</dbReference>
<feature type="domain" description="ABC transporter" evidence="6">
    <location>
        <begin position="6"/>
        <end position="239"/>
    </location>
</feature>
<keyword evidence="5" id="KW-0029">Amino-acid transport</keyword>
<dbReference type="STRING" id="504800.SAMN04488085_103251"/>
<evidence type="ECO:0000259" key="6">
    <source>
        <dbReference type="PROSITE" id="PS50893"/>
    </source>
</evidence>
<dbReference type="InterPro" id="IPR017871">
    <property type="entry name" value="ABC_transporter-like_CS"/>
</dbReference>
<accession>A0A1I4BZG7</accession>
<dbReference type="GO" id="GO:0016887">
    <property type="term" value="F:ATP hydrolysis activity"/>
    <property type="evidence" value="ECO:0007669"/>
    <property type="project" value="InterPro"/>
</dbReference>
<dbReference type="CDD" id="cd03224">
    <property type="entry name" value="ABC_TM1139_LivF_branched"/>
    <property type="match status" value="1"/>
</dbReference>
<dbReference type="InterPro" id="IPR052156">
    <property type="entry name" value="BCAA_Transport_ATP-bd_LivF"/>
</dbReference>
<evidence type="ECO:0000313" key="8">
    <source>
        <dbReference type="Proteomes" id="UP000199152"/>
    </source>
</evidence>
<evidence type="ECO:0000313" key="7">
    <source>
        <dbReference type="EMBL" id="SFK73577.1"/>
    </source>
</evidence>
<dbReference type="GO" id="GO:0005524">
    <property type="term" value="F:ATP binding"/>
    <property type="evidence" value="ECO:0007669"/>
    <property type="project" value="UniProtKB-KW"/>
</dbReference>
<organism evidence="7 8">
    <name type="scientific">Geodermatophilus ruber</name>
    <dbReference type="NCBI Taxonomy" id="504800"/>
    <lineage>
        <taxon>Bacteria</taxon>
        <taxon>Bacillati</taxon>
        <taxon>Actinomycetota</taxon>
        <taxon>Actinomycetes</taxon>
        <taxon>Geodermatophilales</taxon>
        <taxon>Geodermatophilaceae</taxon>
        <taxon>Geodermatophilus</taxon>
    </lineage>
</organism>
<dbReference type="GO" id="GO:0015807">
    <property type="term" value="P:L-amino acid transport"/>
    <property type="evidence" value="ECO:0007669"/>
    <property type="project" value="TreeGrafter"/>
</dbReference>
<evidence type="ECO:0000256" key="4">
    <source>
        <dbReference type="ARBA" id="ARBA00022840"/>
    </source>
</evidence>
<dbReference type="InParanoid" id="A0A1I4BZG7"/>
<evidence type="ECO:0000256" key="5">
    <source>
        <dbReference type="ARBA" id="ARBA00022970"/>
    </source>
</evidence>
<dbReference type="InterPro" id="IPR027417">
    <property type="entry name" value="P-loop_NTPase"/>
</dbReference>
<reference evidence="7 8" key="1">
    <citation type="submission" date="2016-10" db="EMBL/GenBank/DDBJ databases">
        <authorList>
            <person name="de Groot N.N."/>
        </authorList>
    </citation>
    <scope>NUCLEOTIDE SEQUENCE [LARGE SCALE GENOMIC DNA]</scope>
    <source>
        <strain evidence="7 8">DSM 45317</strain>
    </source>
</reference>
<keyword evidence="8" id="KW-1185">Reference proteome</keyword>
<dbReference type="PANTHER" id="PTHR43820:SF4">
    <property type="entry name" value="HIGH-AFFINITY BRANCHED-CHAIN AMINO ACID TRANSPORT ATP-BINDING PROTEIN LIVF"/>
    <property type="match status" value="1"/>
</dbReference>
<gene>
    <name evidence="7" type="ORF">SAMN04488085_103251</name>
</gene>
<dbReference type="RefSeq" id="WP_218146126.1">
    <property type="nucleotide sequence ID" value="NZ_FOSW01000003.1"/>
</dbReference>
<dbReference type="PROSITE" id="PS00211">
    <property type="entry name" value="ABC_TRANSPORTER_1"/>
    <property type="match status" value="1"/>
</dbReference>
<dbReference type="Proteomes" id="UP000199152">
    <property type="component" value="Unassembled WGS sequence"/>
</dbReference>
<evidence type="ECO:0000256" key="3">
    <source>
        <dbReference type="ARBA" id="ARBA00022741"/>
    </source>
</evidence>
<name>A0A1I4BZG7_9ACTN</name>
<sequence length="249" mass="26594">MSEPVLEVADLRASYGTVEALHGISLTVGEAEVVALVGPNGAGKTTLLRAICGDVRVRGSVVYRGMETAGKKPYAIARLGVGHVPEGRGTFTDLTVAENLQLACLGAGDRARGNRPTPDEAYEMFPILREFRQRPAGALSGGQQQMLAICRALLARPDLLLIDEPSAGLAPLVTKEVFDELERLLAERRISVVLSEQNLTRAFAIAHRGYVLSSGRVVLSGSVSELQQRDELLHAYLGATTASHGGELR</sequence>
<evidence type="ECO:0000256" key="1">
    <source>
        <dbReference type="ARBA" id="ARBA00005417"/>
    </source>
</evidence>
<dbReference type="SUPFAM" id="SSF52540">
    <property type="entry name" value="P-loop containing nucleoside triphosphate hydrolases"/>
    <property type="match status" value="1"/>
</dbReference>
<proteinExistence type="inferred from homology"/>
<comment type="similarity">
    <text evidence="1">Belongs to the ABC transporter superfamily.</text>
</comment>
<dbReference type="Gene3D" id="3.40.50.300">
    <property type="entry name" value="P-loop containing nucleotide triphosphate hydrolases"/>
    <property type="match status" value="1"/>
</dbReference>
<keyword evidence="4 7" id="KW-0067">ATP-binding</keyword>
<protein>
    <submittedName>
        <fullName evidence="7">Branched-chain amino acid transport system ATP-binding protein</fullName>
    </submittedName>
</protein>
<dbReference type="PROSITE" id="PS50893">
    <property type="entry name" value="ABC_TRANSPORTER_2"/>
    <property type="match status" value="1"/>
</dbReference>
<evidence type="ECO:0000256" key="2">
    <source>
        <dbReference type="ARBA" id="ARBA00022448"/>
    </source>
</evidence>
<dbReference type="SMART" id="SM00382">
    <property type="entry name" value="AAA"/>
    <property type="match status" value="1"/>
</dbReference>
<dbReference type="Pfam" id="PF00005">
    <property type="entry name" value="ABC_tran"/>
    <property type="match status" value="1"/>
</dbReference>
<dbReference type="InterPro" id="IPR003439">
    <property type="entry name" value="ABC_transporter-like_ATP-bd"/>
</dbReference>
<keyword evidence="3" id="KW-0547">Nucleotide-binding</keyword>
<dbReference type="AlphaFoldDB" id="A0A1I4BZG7"/>
<dbReference type="EMBL" id="FOSW01000003">
    <property type="protein sequence ID" value="SFK73577.1"/>
    <property type="molecule type" value="Genomic_DNA"/>
</dbReference>